<organism evidence="9 10">
    <name type="scientific">Chamaesiphon polymorphus CCALA 037</name>
    <dbReference type="NCBI Taxonomy" id="2107692"/>
    <lineage>
        <taxon>Bacteria</taxon>
        <taxon>Bacillati</taxon>
        <taxon>Cyanobacteriota</taxon>
        <taxon>Cyanophyceae</taxon>
        <taxon>Gomontiellales</taxon>
        <taxon>Chamaesiphonaceae</taxon>
        <taxon>Chamaesiphon</taxon>
    </lineage>
</organism>
<dbReference type="InterPro" id="IPR012263">
    <property type="entry name" value="M_m6A_EcoRV"/>
</dbReference>
<keyword evidence="5 8" id="KW-0949">S-adenosyl-L-methionine</keyword>
<evidence type="ECO:0000256" key="8">
    <source>
        <dbReference type="RuleBase" id="RU361257"/>
    </source>
</evidence>
<dbReference type="InterPro" id="IPR023095">
    <property type="entry name" value="Ade_MeTrfase_dom_2"/>
</dbReference>
<dbReference type="InterPro" id="IPR002052">
    <property type="entry name" value="DNA_methylase_N6_adenine_CS"/>
</dbReference>
<evidence type="ECO:0000256" key="3">
    <source>
        <dbReference type="ARBA" id="ARBA00022603"/>
    </source>
</evidence>
<evidence type="ECO:0000256" key="7">
    <source>
        <dbReference type="PIRSR" id="PIRSR000398-1"/>
    </source>
</evidence>
<dbReference type="PRINTS" id="PR00505">
    <property type="entry name" value="D12N6MTFRASE"/>
</dbReference>
<evidence type="ECO:0000256" key="4">
    <source>
        <dbReference type="ARBA" id="ARBA00022679"/>
    </source>
</evidence>
<dbReference type="Pfam" id="PF02086">
    <property type="entry name" value="MethyltransfD12"/>
    <property type="match status" value="1"/>
</dbReference>
<comment type="caution">
    <text evidence="9">The sequence shown here is derived from an EMBL/GenBank/DDBJ whole genome shotgun (WGS) entry which is preliminary data.</text>
</comment>
<dbReference type="GO" id="GO:0009307">
    <property type="term" value="P:DNA restriction-modification system"/>
    <property type="evidence" value="ECO:0007669"/>
    <property type="project" value="InterPro"/>
</dbReference>
<feature type="binding site" evidence="7">
    <location>
        <position position="183"/>
    </location>
    <ligand>
        <name>S-adenosyl-L-methionine</name>
        <dbReference type="ChEBI" id="CHEBI:59789"/>
    </ligand>
</feature>
<protein>
    <recommendedName>
        <fullName evidence="2 8">Site-specific DNA-methyltransferase (adenine-specific)</fullName>
        <ecNumber evidence="2 8">2.1.1.72</ecNumber>
    </recommendedName>
</protein>
<dbReference type="PANTHER" id="PTHR30481">
    <property type="entry name" value="DNA ADENINE METHYLASE"/>
    <property type="match status" value="1"/>
</dbReference>
<dbReference type="Gene3D" id="3.40.50.150">
    <property type="entry name" value="Vaccinia Virus protein VP39"/>
    <property type="match status" value="1"/>
</dbReference>
<comment type="catalytic activity">
    <reaction evidence="6 8">
        <text>a 2'-deoxyadenosine in DNA + S-adenosyl-L-methionine = an N(6)-methyl-2'-deoxyadenosine in DNA + S-adenosyl-L-homocysteine + H(+)</text>
        <dbReference type="Rhea" id="RHEA:15197"/>
        <dbReference type="Rhea" id="RHEA-COMP:12418"/>
        <dbReference type="Rhea" id="RHEA-COMP:12419"/>
        <dbReference type="ChEBI" id="CHEBI:15378"/>
        <dbReference type="ChEBI" id="CHEBI:57856"/>
        <dbReference type="ChEBI" id="CHEBI:59789"/>
        <dbReference type="ChEBI" id="CHEBI:90615"/>
        <dbReference type="ChEBI" id="CHEBI:90616"/>
        <dbReference type="EC" id="2.1.1.72"/>
    </reaction>
</comment>
<evidence type="ECO:0000256" key="6">
    <source>
        <dbReference type="ARBA" id="ARBA00047942"/>
    </source>
</evidence>
<dbReference type="PROSITE" id="PS00092">
    <property type="entry name" value="N6_MTASE"/>
    <property type="match status" value="1"/>
</dbReference>
<dbReference type="RefSeq" id="WP_106302483.1">
    <property type="nucleotide sequence ID" value="NZ_PVWO01000070.1"/>
</dbReference>
<accession>A0A2T1GIL0</accession>
<proteinExistence type="inferred from homology"/>
<dbReference type="InterPro" id="IPR012327">
    <property type="entry name" value="MeTrfase_D12"/>
</dbReference>
<keyword evidence="10" id="KW-1185">Reference proteome</keyword>
<feature type="binding site" evidence="7">
    <location>
        <position position="62"/>
    </location>
    <ligand>
        <name>S-adenosyl-L-methionine</name>
        <dbReference type="ChEBI" id="CHEBI:59789"/>
    </ligand>
</feature>
<reference evidence="9 10" key="1">
    <citation type="submission" date="2018-03" db="EMBL/GenBank/DDBJ databases">
        <title>The ancient ancestry and fast evolution of plastids.</title>
        <authorList>
            <person name="Moore K.R."/>
            <person name="Magnabosco C."/>
            <person name="Momper L."/>
            <person name="Gold D.A."/>
            <person name="Bosak T."/>
            <person name="Fournier G.P."/>
        </authorList>
    </citation>
    <scope>NUCLEOTIDE SEQUENCE [LARGE SCALE GENOMIC DNA]</scope>
    <source>
        <strain evidence="9 10">CCALA 037</strain>
    </source>
</reference>
<dbReference type="PANTHER" id="PTHR30481:SF3">
    <property type="entry name" value="DNA ADENINE METHYLASE"/>
    <property type="match status" value="1"/>
</dbReference>
<dbReference type="GO" id="GO:1904047">
    <property type="term" value="F:S-adenosyl-L-methionine binding"/>
    <property type="evidence" value="ECO:0007669"/>
    <property type="project" value="TreeGrafter"/>
</dbReference>
<name>A0A2T1GIL0_9CYAN</name>
<dbReference type="AlphaFoldDB" id="A0A2T1GIL0"/>
<keyword evidence="3 8" id="KW-0489">Methyltransferase</keyword>
<dbReference type="OrthoDB" id="9805629at2"/>
<evidence type="ECO:0000313" key="9">
    <source>
        <dbReference type="EMBL" id="PSB57593.1"/>
    </source>
</evidence>
<dbReference type="Gene3D" id="1.10.1020.10">
    <property type="entry name" value="Adenine-specific Methyltransferase, Domain 2"/>
    <property type="match status" value="1"/>
</dbReference>
<feature type="binding site" evidence="7">
    <location>
        <position position="16"/>
    </location>
    <ligand>
        <name>S-adenosyl-L-methionine</name>
        <dbReference type="ChEBI" id="CHEBI:59789"/>
    </ligand>
</feature>
<dbReference type="SUPFAM" id="SSF53335">
    <property type="entry name" value="S-adenosyl-L-methionine-dependent methyltransferases"/>
    <property type="match status" value="1"/>
</dbReference>
<feature type="binding site" evidence="7">
    <location>
        <position position="20"/>
    </location>
    <ligand>
        <name>S-adenosyl-L-methionine</name>
        <dbReference type="ChEBI" id="CHEBI:59789"/>
    </ligand>
</feature>
<dbReference type="Proteomes" id="UP000238937">
    <property type="component" value="Unassembled WGS sequence"/>
</dbReference>
<dbReference type="InterPro" id="IPR029063">
    <property type="entry name" value="SAM-dependent_MTases_sf"/>
</dbReference>
<dbReference type="GO" id="GO:0009007">
    <property type="term" value="F:site-specific DNA-methyltransferase (adenine-specific) activity"/>
    <property type="evidence" value="ECO:0007669"/>
    <property type="project" value="UniProtKB-UniRule"/>
</dbReference>
<dbReference type="GO" id="GO:0032259">
    <property type="term" value="P:methylation"/>
    <property type="evidence" value="ECO:0007669"/>
    <property type="project" value="UniProtKB-KW"/>
</dbReference>
<comment type="similarity">
    <text evidence="1 8">Belongs to the N(4)/N(6)-methyltransferase family.</text>
</comment>
<dbReference type="EC" id="2.1.1.72" evidence="2 8"/>
<dbReference type="GO" id="GO:0006298">
    <property type="term" value="P:mismatch repair"/>
    <property type="evidence" value="ECO:0007669"/>
    <property type="project" value="TreeGrafter"/>
</dbReference>
<sequence>MPSSTPETSIKPLLKWAGGKRWLLPTLLKLWQPKDGCRLVEPFMGSLSVALGLKPERALLNDANIHLANLYHHLQQGLVVEIEMKNDREFYYEMRSQFNQLTRAGKSQTSEAAQIFYYLNRTGFNGLCRFNNSGEFNVPFGRYKTINYATDFSEYQAALYAWDITVGDFECLKLEPDDFIYADPPYDVQFTKYSQDDFKWEDQIRLTRWLAKHPGKVILSNQSTDRIVDLYRDYGFTIDIVDAPRRISCNGDRRPAKEVIAYKGFSIDV</sequence>
<evidence type="ECO:0000256" key="1">
    <source>
        <dbReference type="ARBA" id="ARBA00006594"/>
    </source>
</evidence>
<dbReference type="EMBL" id="PVWO01000070">
    <property type="protein sequence ID" value="PSB57593.1"/>
    <property type="molecule type" value="Genomic_DNA"/>
</dbReference>
<dbReference type="PIRSF" id="PIRSF000398">
    <property type="entry name" value="M_m6A_EcoRV"/>
    <property type="match status" value="1"/>
</dbReference>
<evidence type="ECO:0000313" key="10">
    <source>
        <dbReference type="Proteomes" id="UP000238937"/>
    </source>
</evidence>
<evidence type="ECO:0000256" key="5">
    <source>
        <dbReference type="ARBA" id="ARBA00022691"/>
    </source>
</evidence>
<keyword evidence="4 8" id="KW-0808">Transferase</keyword>
<gene>
    <name evidence="9" type="ORF">C7B77_07895</name>
</gene>
<dbReference type="NCBIfam" id="TIGR00571">
    <property type="entry name" value="dam"/>
    <property type="match status" value="1"/>
</dbReference>
<dbReference type="GO" id="GO:0043565">
    <property type="term" value="F:sequence-specific DNA binding"/>
    <property type="evidence" value="ECO:0007669"/>
    <property type="project" value="TreeGrafter"/>
</dbReference>
<evidence type="ECO:0000256" key="2">
    <source>
        <dbReference type="ARBA" id="ARBA00011900"/>
    </source>
</evidence>